<dbReference type="EMBL" id="LAZR01022922">
    <property type="protein sequence ID" value="KKL80215.1"/>
    <property type="molecule type" value="Genomic_DNA"/>
</dbReference>
<feature type="non-terminal residue" evidence="2">
    <location>
        <position position="1"/>
    </location>
</feature>
<organism evidence="2">
    <name type="scientific">marine sediment metagenome</name>
    <dbReference type="NCBI Taxonomy" id="412755"/>
    <lineage>
        <taxon>unclassified sequences</taxon>
        <taxon>metagenomes</taxon>
        <taxon>ecological metagenomes</taxon>
    </lineage>
</organism>
<gene>
    <name evidence="2" type="ORF">LCGC14_2006950</name>
</gene>
<name>A0A0F9HEU2_9ZZZZ</name>
<accession>A0A0F9HEU2</accession>
<evidence type="ECO:0000256" key="1">
    <source>
        <dbReference type="SAM" id="MobiDB-lite"/>
    </source>
</evidence>
<evidence type="ECO:0000313" key="2">
    <source>
        <dbReference type="EMBL" id="KKL80215.1"/>
    </source>
</evidence>
<reference evidence="2" key="1">
    <citation type="journal article" date="2015" name="Nature">
        <title>Complex archaea that bridge the gap between prokaryotes and eukaryotes.</title>
        <authorList>
            <person name="Spang A."/>
            <person name="Saw J.H."/>
            <person name="Jorgensen S.L."/>
            <person name="Zaremba-Niedzwiedzka K."/>
            <person name="Martijn J."/>
            <person name="Lind A.E."/>
            <person name="van Eijk R."/>
            <person name="Schleper C."/>
            <person name="Guy L."/>
            <person name="Ettema T.J."/>
        </authorList>
    </citation>
    <scope>NUCLEOTIDE SEQUENCE</scope>
</reference>
<feature type="region of interest" description="Disordered" evidence="1">
    <location>
        <begin position="1"/>
        <end position="23"/>
    </location>
</feature>
<comment type="caution">
    <text evidence="2">The sequence shown here is derived from an EMBL/GenBank/DDBJ whole genome shotgun (WGS) entry which is preliminary data.</text>
</comment>
<dbReference type="AlphaFoldDB" id="A0A0F9HEU2"/>
<proteinExistence type="predicted"/>
<sequence length="23" mass="3066">LKLKERRELRKEKKEEEKKRWQP</sequence>
<protein>
    <submittedName>
        <fullName evidence="2">Uncharacterized protein</fullName>
    </submittedName>
</protein>